<sequence>MMFLHLMMVSVLSGGSAEVVRDFREKCADIFANGASPTILHGPQYKQICQTLKKKVYYATLYDTDNKIPVYSAYKFVKQMSCKRKHFWCIEPQLDNPEEGPNMVHNRSRQSSHQAVSDDYKHSGFDRGHLAPVYLASSQDCADATFTLTNAAPQNPSFNSGKWRTLEEKISNELTKRCLSKKNTAYIVTGVVPGKNKIKGKVNVPSHFWTAYCCLNHNKECQISRGFIGKNRNLTPKNITVNELQRSLENLYKVKSFQLFSTKANYFFFF</sequence>
<feature type="signal peptide" evidence="1">
    <location>
        <begin position="1"/>
        <end position="17"/>
    </location>
</feature>
<dbReference type="InterPro" id="IPR020821">
    <property type="entry name" value="ENPP1-3/EXOG-like_nuc-like"/>
</dbReference>
<dbReference type="SMART" id="SM00892">
    <property type="entry name" value="Endonuclease_NS"/>
    <property type="match status" value="1"/>
</dbReference>
<accession>A0A8C2AT74</accession>
<protein>
    <recommendedName>
        <fullName evidence="6">Endonuclease domain-containing 1 protein</fullName>
    </recommendedName>
</protein>
<dbReference type="Gene3D" id="3.40.570.10">
    <property type="entry name" value="Extracellular Endonuclease, subunit A"/>
    <property type="match status" value="1"/>
</dbReference>
<dbReference type="AlphaFoldDB" id="A0A8C2AT74"/>
<dbReference type="Pfam" id="PF01223">
    <property type="entry name" value="Endonuclease_NS"/>
    <property type="match status" value="1"/>
</dbReference>
<dbReference type="SUPFAM" id="SSF54060">
    <property type="entry name" value="His-Me finger endonucleases"/>
    <property type="match status" value="1"/>
</dbReference>
<dbReference type="InterPro" id="IPR044929">
    <property type="entry name" value="DNA/RNA_non-sp_Endonuclease_sf"/>
</dbReference>
<evidence type="ECO:0008006" key="6">
    <source>
        <dbReference type="Google" id="ProtNLM"/>
    </source>
</evidence>
<dbReference type="Proteomes" id="UP000694700">
    <property type="component" value="Unplaced"/>
</dbReference>
<dbReference type="Ensembl" id="ENSCCRT00015112560.1">
    <property type="protein sequence ID" value="ENSCCRP00015109100.1"/>
    <property type="gene ID" value="ENSCCRG00015043315.1"/>
</dbReference>
<dbReference type="PANTHER" id="PTHR21472:SF30">
    <property type="entry name" value="ENDONUCLEASE DOMAIN-CONTAINING 1 PROTEIN-RELATED"/>
    <property type="match status" value="1"/>
</dbReference>
<keyword evidence="1" id="KW-0732">Signal</keyword>
<dbReference type="GO" id="GO:0003676">
    <property type="term" value="F:nucleic acid binding"/>
    <property type="evidence" value="ECO:0007669"/>
    <property type="project" value="InterPro"/>
</dbReference>
<feature type="domain" description="ENPP1-3/EXOG-like endonuclease/phosphodiesterase" evidence="2">
    <location>
        <begin position="55"/>
        <end position="266"/>
    </location>
</feature>
<reference evidence="4" key="1">
    <citation type="submission" date="2025-05" db="UniProtKB">
        <authorList>
            <consortium name="Ensembl"/>
        </authorList>
    </citation>
    <scope>IDENTIFICATION</scope>
</reference>
<dbReference type="InterPro" id="IPR039015">
    <property type="entry name" value="ENDOD1"/>
</dbReference>
<dbReference type="SMART" id="SM00477">
    <property type="entry name" value="NUC"/>
    <property type="match status" value="1"/>
</dbReference>
<feature type="chain" id="PRO_5044677574" description="Endonuclease domain-containing 1 protein" evidence="1">
    <location>
        <begin position="18"/>
        <end position="270"/>
    </location>
</feature>
<evidence type="ECO:0000256" key="1">
    <source>
        <dbReference type="SAM" id="SignalP"/>
    </source>
</evidence>
<dbReference type="Ensembl" id="ENSCCRT00015112559.1">
    <property type="protein sequence ID" value="ENSCCRP00015109099.1"/>
    <property type="gene ID" value="ENSCCRG00015043315.1"/>
</dbReference>
<name>A0A8C2AT74_CYPCA</name>
<dbReference type="PANTHER" id="PTHR21472">
    <property type="entry name" value="ENDONUCLEASE DOMAIN-CONTAINING 1 PROTEIN ENDOD1"/>
    <property type="match status" value="1"/>
</dbReference>
<evidence type="ECO:0000259" key="3">
    <source>
        <dbReference type="SMART" id="SM00892"/>
    </source>
</evidence>
<proteinExistence type="predicted"/>
<dbReference type="InterPro" id="IPR001604">
    <property type="entry name" value="Endo_G_ENPP1-like_dom"/>
</dbReference>
<dbReference type="GO" id="GO:0016787">
    <property type="term" value="F:hydrolase activity"/>
    <property type="evidence" value="ECO:0007669"/>
    <property type="project" value="InterPro"/>
</dbReference>
<evidence type="ECO:0000259" key="2">
    <source>
        <dbReference type="SMART" id="SM00477"/>
    </source>
</evidence>
<evidence type="ECO:0000313" key="4">
    <source>
        <dbReference type="Ensembl" id="ENSCCRP00015109099.1"/>
    </source>
</evidence>
<feature type="domain" description="DNA/RNA non-specific endonuclease/pyrophosphatase/phosphodiesterase" evidence="3">
    <location>
        <begin position="54"/>
        <end position="254"/>
    </location>
</feature>
<evidence type="ECO:0000313" key="5">
    <source>
        <dbReference type="Proteomes" id="UP000694700"/>
    </source>
</evidence>
<dbReference type="InterPro" id="IPR044925">
    <property type="entry name" value="His-Me_finger_sf"/>
</dbReference>
<dbReference type="GO" id="GO:0046872">
    <property type="term" value="F:metal ion binding"/>
    <property type="evidence" value="ECO:0007669"/>
    <property type="project" value="InterPro"/>
</dbReference>
<organism evidence="4 5">
    <name type="scientific">Cyprinus carpio</name>
    <name type="common">Common carp</name>
    <dbReference type="NCBI Taxonomy" id="7962"/>
    <lineage>
        <taxon>Eukaryota</taxon>
        <taxon>Metazoa</taxon>
        <taxon>Chordata</taxon>
        <taxon>Craniata</taxon>
        <taxon>Vertebrata</taxon>
        <taxon>Euteleostomi</taxon>
        <taxon>Actinopterygii</taxon>
        <taxon>Neopterygii</taxon>
        <taxon>Teleostei</taxon>
        <taxon>Ostariophysi</taxon>
        <taxon>Cypriniformes</taxon>
        <taxon>Cyprinidae</taxon>
        <taxon>Cyprininae</taxon>
        <taxon>Cyprinus</taxon>
    </lineage>
</organism>